<dbReference type="Pfam" id="PF04828">
    <property type="entry name" value="GFA"/>
    <property type="match status" value="1"/>
</dbReference>
<comment type="similarity">
    <text evidence="1">Belongs to the Gfa family.</text>
</comment>
<keyword evidence="2" id="KW-0479">Metal-binding</keyword>
<evidence type="ECO:0000256" key="3">
    <source>
        <dbReference type="ARBA" id="ARBA00022833"/>
    </source>
</evidence>
<evidence type="ECO:0000313" key="6">
    <source>
        <dbReference type="EMBL" id="MET2825470.1"/>
    </source>
</evidence>
<dbReference type="PROSITE" id="PS51891">
    <property type="entry name" value="CENP_V_GFA"/>
    <property type="match status" value="1"/>
</dbReference>
<evidence type="ECO:0000256" key="4">
    <source>
        <dbReference type="ARBA" id="ARBA00023239"/>
    </source>
</evidence>
<protein>
    <submittedName>
        <fullName evidence="6">GFA family protein</fullName>
    </submittedName>
</protein>
<dbReference type="Gene3D" id="3.90.1590.10">
    <property type="entry name" value="glutathione-dependent formaldehyde- activating enzyme (gfa)"/>
    <property type="match status" value="1"/>
</dbReference>
<dbReference type="InterPro" id="IPR011057">
    <property type="entry name" value="Mss4-like_sf"/>
</dbReference>
<feature type="domain" description="CENP-V/GFA" evidence="5">
    <location>
        <begin position="5"/>
        <end position="111"/>
    </location>
</feature>
<dbReference type="InterPro" id="IPR006913">
    <property type="entry name" value="CENP-V/GFA"/>
</dbReference>
<evidence type="ECO:0000259" key="5">
    <source>
        <dbReference type="PROSITE" id="PS51891"/>
    </source>
</evidence>
<accession>A0ABV2D619</accession>
<reference evidence="6 7" key="1">
    <citation type="submission" date="2024-06" db="EMBL/GenBank/DDBJ databases">
        <authorList>
            <person name="Kim D.-U."/>
        </authorList>
    </citation>
    <scope>NUCLEOTIDE SEQUENCE [LARGE SCALE GENOMIC DNA]</scope>
    <source>
        <strain evidence="6 7">KACC15460</strain>
    </source>
</reference>
<keyword evidence="7" id="KW-1185">Reference proteome</keyword>
<dbReference type="RefSeq" id="WP_354457564.1">
    <property type="nucleotide sequence ID" value="NZ_JBEWSZ010000001.1"/>
</dbReference>
<keyword evidence="3" id="KW-0862">Zinc</keyword>
<dbReference type="SUPFAM" id="SSF51316">
    <property type="entry name" value="Mss4-like"/>
    <property type="match status" value="1"/>
</dbReference>
<organism evidence="6 7">
    <name type="scientific">Mesorhizobium shangrilense</name>
    <dbReference type="NCBI Taxonomy" id="460060"/>
    <lineage>
        <taxon>Bacteria</taxon>
        <taxon>Pseudomonadati</taxon>
        <taxon>Pseudomonadota</taxon>
        <taxon>Alphaproteobacteria</taxon>
        <taxon>Hyphomicrobiales</taxon>
        <taxon>Phyllobacteriaceae</taxon>
        <taxon>Mesorhizobium</taxon>
    </lineage>
</organism>
<dbReference type="Proteomes" id="UP001548832">
    <property type="component" value="Unassembled WGS sequence"/>
</dbReference>
<evidence type="ECO:0000313" key="7">
    <source>
        <dbReference type="Proteomes" id="UP001548832"/>
    </source>
</evidence>
<name>A0ABV2D619_9HYPH</name>
<dbReference type="PANTHER" id="PTHR33337">
    <property type="entry name" value="GFA DOMAIN-CONTAINING PROTEIN"/>
    <property type="match status" value="1"/>
</dbReference>
<dbReference type="EMBL" id="JBEWSZ010000001">
    <property type="protein sequence ID" value="MET2825470.1"/>
    <property type="molecule type" value="Genomic_DNA"/>
</dbReference>
<comment type="caution">
    <text evidence="6">The sequence shown here is derived from an EMBL/GenBank/DDBJ whole genome shotgun (WGS) entry which is preliminary data.</text>
</comment>
<dbReference type="PANTHER" id="PTHR33337:SF40">
    <property type="entry name" value="CENP-V_GFA DOMAIN-CONTAINING PROTEIN-RELATED"/>
    <property type="match status" value="1"/>
</dbReference>
<evidence type="ECO:0000256" key="2">
    <source>
        <dbReference type="ARBA" id="ARBA00022723"/>
    </source>
</evidence>
<evidence type="ECO:0000256" key="1">
    <source>
        <dbReference type="ARBA" id="ARBA00005495"/>
    </source>
</evidence>
<gene>
    <name evidence="6" type="ORF">ABVQ20_00605</name>
</gene>
<keyword evidence="4" id="KW-0456">Lyase</keyword>
<sequence>MSDVRTGGCLCGAARFRLNGLPLRIGVCHCQDCRRTSGSAFNFFGVWLRSAYEGTGQLGTFAGRSFCVTCGSRVASLRADEAEIMLGCLDEAPSDLIPAYELWIGRREPWLLNLQWAEQFEHDREAAQDGGAASP</sequence>
<proteinExistence type="inferred from homology"/>